<name>A0A9P5U8F3_9AGAR</name>
<organism evidence="1 2">
    <name type="scientific">Rhodocollybia butyracea</name>
    <dbReference type="NCBI Taxonomy" id="206335"/>
    <lineage>
        <taxon>Eukaryota</taxon>
        <taxon>Fungi</taxon>
        <taxon>Dikarya</taxon>
        <taxon>Basidiomycota</taxon>
        <taxon>Agaricomycotina</taxon>
        <taxon>Agaricomycetes</taxon>
        <taxon>Agaricomycetidae</taxon>
        <taxon>Agaricales</taxon>
        <taxon>Marasmiineae</taxon>
        <taxon>Omphalotaceae</taxon>
        <taxon>Rhodocollybia</taxon>
    </lineage>
</organism>
<evidence type="ECO:0000313" key="1">
    <source>
        <dbReference type="EMBL" id="KAF9069857.1"/>
    </source>
</evidence>
<protein>
    <submittedName>
        <fullName evidence="1">Uncharacterized protein</fullName>
    </submittedName>
</protein>
<dbReference type="Proteomes" id="UP000772434">
    <property type="component" value="Unassembled WGS sequence"/>
</dbReference>
<reference evidence="1" key="1">
    <citation type="submission" date="2020-11" db="EMBL/GenBank/DDBJ databases">
        <authorList>
            <consortium name="DOE Joint Genome Institute"/>
            <person name="Ahrendt S."/>
            <person name="Riley R."/>
            <person name="Andreopoulos W."/>
            <person name="Labutti K."/>
            <person name="Pangilinan J."/>
            <person name="Ruiz-Duenas F.J."/>
            <person name="Barrasa J.M."/>
            <person name="Sanchez-Garcia M."/>
            <person name="Camarero S."/>
            <person name="Miyauchi S."/>
            <person name="Serrano A."/>
            <person name="Linde D."/>
            <person name="Babiker R."/>
            <person name="Drula E."/>
            <person name="Ayuso-Fernandez I."/>
            <person name="Pacheco R."/>
            <person name="Padilla G."/>
            <person name="Ferreira P."/>
            <person name="Barriuso J."/>
            <person name="Kellner H."/>
            <person name="Castanera R."/>
            <person name="Alfaro M."/>
            <person name="Ramirez L."/>
            <person name="Pisabarro A.G."/>
            <person name="Kuo A."/>
            <person name="Tritt A."/>
            <person name="Lipzen A."/>
            <person name="He G."/>
            <person name="Yan M."/>
            <person name="Ng V."/>
            <person name="Cullen D."/>
            <person name="Martin F."/>
            <person name="Rosso M.-N."/>
            <person name="Henrissat B."/>
            <person name="Hibbett D."/>
            <person name="Martinez A.T."/>
            <person name="Grigoriev I.V."/>
        </authorList>
    </citation>
    <scope>NUCLEOTIDE SEQUENCE</scope>
    <source>
        <strain evidence="1">AH 40177</strain>
    </source>
</reference>
<evidence type="ECO:0000313" key="2">
    <source>
        <dbReference type="Proteomes" id="UP000772434"/>
    </source>
</evidence>
<sequence>MITVSTDEKHHSDPEIDYIGYDSQLSSSPLRDCHPTRYGNLLTPTRDGFSRYLSTHASKIREEAPYGTLNVSESGLAWGSKETHIEAVHYPHAAFPVPGDNLFESPQDLQGSIDEAFIQTTDNFQGPVRDASYLPLSPPTSGLSQQVVKDATIPLNLQSVSRRYPGTRRLLRKDGKKCTT</sequence>
<dbReference type="AlphaFoldDB" id="A0A9P5U8F3"/>
<proteinExistence type="predicted"/>
<gene>
    <name evidence="1" type="ORF">BDP27DRAFT_1324716</name>
</gene>
<accession>A0A9P5U8F3</accession>
<comment type="caution">
    <text evidence="1">The sequence shown here is derived from an EMBL/GenBank/DDBJ whole genome shotgun (WGS) entry which is preliminary data.</text>
</comment>
<dbReference type="EMBL" id="JADNRY010000046">
    <property type="protein sequence ID" value="KAF9069857.1"/>
    <property type="molecule type" value="Genomic_DNA"/>
</dbReference>
<keyword evidence="2" id="KW-1185">Reference proteome</keyword>